<dbReference type="AlphaFoldDB" id="A0A0P0P0W0"/>
<feature type="chain" id="PRO_5006052621" evidence="5">
    <location>
        <begin position="29"/>
        <end position="657"/>
    </location>
</feature>
<dbReference type="InterPro" id="IPR044097">
    <property type="entry name" value="Bds1/SdsA1_MBL-fold"/>
</dbReference>
<dbReference type="Gene3D" id="3.60.15.30">
    <property type="entry name" value="Metallo-beta-lactamase domain"/>
    <property type="match status" value="1"/>
</dbReference>
<dbReference type="PANTHER" id="PTHR43223:SF1">
    <property type="entry name" value="ALKYL_ARYL-SULFATASE BDS1"/>
    <property type="match status" value="1"/>
</dbReference>
<keyword evidence="3" id="KW-0862">Zinc</keyword>
<dbReference type="CDD" id="cd07710">
    <property type="entry name" value="arylsulfatase_Sdsa1-like_MBL-fold"/>
    <property type="match status" value="1"/>
</dbReference>
<dbReference type="STRING" id="69395.AQ619_11120"/>
<evidence type="ECO:0000256" key="1">
    <source>
        <dbReference type="ARBA" id="ARBA00022723"/>
    </source>
</evidence>
<gene>
    <name evidence="7" type="ORF">AQ619_11120</name>
</gene>
<dbReference type="InterPro" id="IPR029229">
    <property type="entry name" value="Alkyl_sulf_C"/>
</dbReference>
<dbReference type="OrthoDB" id="9815874at2"/>
<dbReference type="SUPFAM" id="SSF55718">
    <property type="entry name" value="SCP-like"/>
    <property type="match status" value="1"/>
</dbReference>
<feature type="domain" description="Metallo-beta-lactamase" evidence="6">
    <location>
        <begin position="127"/>
        <end position="349"/>
    </location>
</feature>
<dbReference type="InterPro" id="IPR052195">
    <property type="entry name" value="Bact_Alkyl/Aryl-Sulfatase"/>
</dbReference>
<dbReference type="GO" id="GO:0046872">
    <property type="term" value="F:metal ion binding"/>
    <property type="evidence" value="ECO:0007669"/>
    <property type="project" value="UniProtKB-KW"/>
</dbReference>
<dbReference type="FunFam" id="3.60.15.30:FF:000001">
    <property type="entry name" value="Alkyl/aryl-sulfatase BDS1"/>
    <property type="match status" value="1"/>
</dbReference>
<dbReference type="InterPro" id="IPR036866">
    <property type="entry name" value="RibonucZ/Hydroxyglut_hydro"/>
</dbReference>
<protein>
    <submittedName>
        <fullName evidence="7">Alkyl sulfatase</fullName>
    </submittedName>
</protein>
<dbReference type="Pfam" id="PF14864">
    <property type="entry name" value="Alkyl_sulf_C"/>
    <property type="match status" value="1"/>
</dbReference>
<keyword evidence="5" id="KW-0732">Signal</keyword>
<comment type="similarity">
    <text evidence="4">Belongs to the metallo-beta-lactamase superfamily. Type III sulfatase family.</text>
</comment>
<feature type="signal peptide" evidence="5">
    <location>
        <begin position="1"/>
        <end position="28"/>
    </location>
</feature>
<dbReference type="GO" id="GO:0018741">
    <property type="term" value="F:linear primary-alkylsulfatase activity"/>
    <property type="evidence" value="ECO:0007669"/>
    <property type="project" value="InterPro"/>
</dbReference>
<evidence type="ECO:0000256" key="2">
    <source>
        <dbReference type="ARBA" id="ARBA00022801"/>
    </source>
</evidence>
<dbReference type="Pfam" id="PF14863">
    <property type="entry name" value="Alkyl_sulf_dimr"/>
    <property type="match status" value="1"/>
</dbReference>
<dbReference type="Proteomes" id="UP000056905">
    <property type="component" value="Chromosome"/>
</dbReference>
<dbReference type="Gene3D" id="3.30.1050.10">
    <property type="entry name" value="SCP2 sterol-binding domain"/>
    <property type="match status" value="1"/>
</dbReference>
<dbReference type="PANTHER" id="PTHR43223">
    <property type="entry name" value="ALKYL/ARYL-SULFATASE"/>
    <property type="match status" value="1"/>
</dbReference>
<evidence type="ECO:0000313" key="8">
    <source>
        <dbReference type="Proteomes" id="UP000056905"/>
    </source>
</evidence>
<dbReference type="KEGG" id="chq:AQ619_11120"/>
<proteinExistence type="inferred from homology"/>
<keyword evidence="2" id="KW-0378">Hydrolase</keyword>
<dbReference type="GO" id="GO:0018909">
    <property type="term" value="P:dodecyl sulfate metabolic process"/>
    <property type="evidence" value="ECO:0007669"/>
    <property type="project" value="InterPro"/>
</dbReference>
<dbReference type="InterPro" id="IPR036527">
    <property type="entry name" value="SCP2_sterol-bd_dom_sf"/>
</dbReference>
<evidence type="ECO:0000256" key="4">
    <source>
        <dbReference type="ARBA" id="ARBA00033751"/>
    </source>
</evidence>
<name>A0A0P0P0W0_9CAUL</name>
<reference evidence="7 8" key="1">
    <citation type="submission" date="2015-10" db="EMBL/GenBank/DDBJ databases">
        <title>Conservation of the essential genome among Caulobacter and Brevundimonas species.</title>
        <authorList>
            <person name="Scott D."/>
            <person name="Ely B."/>
        </authorList>
    </citation>
    <scope>NUCLEOTIDE SEQUENCE [LARGE SCALE GENOMIC DNA]</scope>
    <source>
        <strain evidence="7 8">CB4</strain>
    </source>
</reference>
<evidence type="ECO:0000256" key="5">
    <source>
        <dbReference type="SAM" id="SignalP"/>
    </source>
</evidence>
<keyword evidence="1" id="KW-0479">Metal-binding</keyword>
<dbReference type="SUPFAM" id="SSF56281">
    <property type="entry name" value="Metallo-hydrolase/oxidoreductase"/>
    <property type="match status" value="1"/>
</dbReference>
<dbReference type="InterPro" id="IPR038536">
    <property type="entry name" value="Alkyl/aryl-sulf_dimr_sf"/>
</dbReference>
<organism evidence="7 8">
    <name type="scientific">Caulobacter henricii</name>
    <dbReference type="NCBI Taxonomy" id="69395"/>
    <lineage>
        <taxon>Bacteria</taxon>
        <taxon>Pseudomonadati</taxon>
        <taxon>Pseudomonadota</taxon>
        <taxon>Alphaproteobacteria</taxon>
        <taxon>Caulobacterales</taxon>
        <taxon>Caulobacteraceae</taxon>
        <taxon>Caulobacter</taxon>
    </lineage>
</organism>
<dbReference type="RefSeq" id="WP_062147306.1">
    <property type="nucleotide sequence ID" value="NZ_CP013002.1"/>
</dbReference>
<accession>A0A0P0P0W0</accession>
<dbReference type="Gene3D" id="1.25.40.880">
    <property type="entry name" value="Alkyl sulfatase, dimerisation domain"/>
    <property type="match status" value="1"/>
</dbReference>
<sequence>MAGRSLNLRATFFVSALTLLAVPLAAFAGEPASSTTIERQKALAQSLPFSDRQDFEFADRGFMGTRTDPLIKRADGQVAWNLAAYDFLKGEPPATVNPSLWRQAQLLARHGLYQVSDRVWQVRGFDVSNITFIKGDTGWVVVDPLTTTETAKAALDLITEKVGSLPIRAVIYTHSHSDHFGGVRGIVDEADVKAGKVAIVAPEGFMKEVVSENVLAGNAMSRRAQYQFGLMLPPGVEGQVSSGIGQGIAKGTITLIPPTQIIDHTGQELVLDGVKVRFQYTPNTEAPAEMNFYLPDLRILDMAENVNPSMHNVLTPRGALVRDSKAWADYLTESIRLFADGSDLMITSHGWPRFGQETVKTVLAAHRDTYKYLHDQSVRMLNHGLTGDEIAAQIELPPSLAKDWFNRGYYGSMSFNSRAVYQRYMGWYDANPAHLSPAPPAQTGQRYVAAMGGAEKVKAMAGEAAKAGDYDWAATLLNHVVMTDDSDKAGKAQLANVYEQLGYQAESAIWRNMYLTATDELRGGVRKVPASMAPLDMLQGLPSQMIFDVLAIRLNAEKVGDAKLRLAFVFPDRKERFLVEVRNRVLVAQPSEGGETVDATLTVARPLFLDSLFRGTPLLPKILTGEVKLEGDRSAMGRLSGWFDAFPNDFPIVTRRK</sequence>
<dbReference type="SMART" id="SM00849">
    <property type="entry name" value="Lactamase_B"/>
    <property type="match status" value="1"/>
</dbReference>
<evidence type="ECO:0000313" key="7">
    <source>
        <dbReference type="EMBL" id="ALL13840.1"/>
    </source>
</evidence>
<evidence type="ECO:0000256" key="3">
    <source>
        <dbReference type="ARBA" id="ARBA00022833"/>
    </source>
</evidence>
<dbReference type="Pfam" id="PF00753">
    <property type="entry name" value="Lactamase_B"/>
    <property type="match status" value="1"/>
</dbReference>
<dbReference type="EMBL" id="CP013002">
    <property type="protein sequence ID" value="ALL13840.1"/>
    <property type="molecule type" value="Genomic_DNA"/>
</dbReference>
<evidence type="ECO:0000259" key="6">
    <source>
        <dbReference type="SMART" id="SM00849"/>
    </source>
</evidence>
<dbReference type="GO" id="GO:0046983">
    <property type="term" value="F:protein dimerization activity"/>
    <property type="evidence" value="ECO:0007669"/>
    <property type="project" value="InterPro"/>
</dbReference>
<dbReference type="InterPro" id="IPR029228">
    <property type="entry name" value="Alkyl_sulf_dimr"/>
</dbReference>
<dbReference type="InterPro" id="IPR001279">
    <property type="entry name" value="Metallo-B-lactamas"/>
</dbReference>
<keyword evidence="8" id="KW-1185">Reference proteome</keyword>